<name>A0A2N3LIR1_9BACI</name>
<evidence type="ECO:0000313" key="4">
    <source>
        <dbReference type="Proteomes" id="UP000233440"/>
    </source>
</evidence>
<dbReference type="RefSeq" id="WP_101354768.1">
    <property type="nucleotide sequence ID" value="NZ_PIQO01000010.1"/>
</dbReference>
<dbReference type="PANTHER" id="PTHR43619:SF2">
    <property type="entry name" value="S-ADENOSYL-L-METHIONINE-DEPENDENT METHYLTRANSFERASES SUPERFAMILY PROTEIN"/>
    <property type="match status" value="1"/>
</dbReference>
<keyword evidence="1 3" id="KW-0489">Methyltransferase</keyword>
<keyword evidence="2 3" id="KW-0808">Transferase</keyword>
<dbReference type="EMBL" id="PIQO01000010">
    <property type="protein sequence ID" value="PKR84429.1"/>
    <property type="molecule type" value="Genomic_DNA"/>
</dbReference>
<evidence type="ECO:0000256" key="2">
    <source>
        <dbReference type="ARBA" id="ARBA00022679"/>
    </source>
</evidence>
<dbReference type="GO" id="GO:0008168">
    <property type="term" value="F:methyltransferase activity"/>
    <property type="evidence" value="ECO:0007669"/>
    <property type="project" value="UniProtKB-KW"/>
</dbReference>
<dbReference type="InterPro" id="IPR016874">
    <property type="entry name" value="TcmP-like"/>
</dbReference>
<proteinExistence type="predicted"/>
<dbReference type="Proteomes" id="UP000233440">
    <property type="component" value="Unassembled WGS sequence"/>
</dbReference>
<dbReference type="InterPro" id="IPR007213">
    <property type="entry name" value="Ppm1/Ppm2/Tcmp"/>
</dbReference>
<dbReference type="Gene3D" id="3.40.50.150">
    <property type="entry name" value="Vaccinia Virus protein VP39"/>
    <property type="match status" value="1"/>
</dbReference>
<comment type="caution">
    <text evidence="3">The sequence shown here is derived from an EMBL/GenBank/DDBJ whole genome shotgun (WGS) entry which is preliminary data.</text>
</comment>
<dbReference type="Pfam" id="PF04072">
    <property type="entry name" value="LCM"/>
    <property type="match status" value="1"/>
</dbReference>
<protein>
    <submittedName>
        <fullName evidence="3">Class I SAM-dependent methyltransferase</fullName>
    </submittedName>
</protein>
<sequence length="271" mass="31457">MGTTKPHKVTLEKEKETLLITLYAKALDSHSKNSILNDKKAAELMDLMDYNFNKITDFGNHIMVIRAKQFDTWVKNFLETSPNTTVLNLGCGLDTRVSRIMPSPRVKWYDVDFPEVIEIRKEFYTNQNGYKMIASSITELDWLGQIPNDNPAVIIAEGVLEYLTEEQVKVLFNRLTNHFPSGQLIFDVMNTFAINSGKENLKETTGAEHKWMVDEIKTVDKLNTQWKRINKLSIFKSPYIRKLPLKDRFIYTALCLIPSFRNMMTLLVYKF</sequence>
<dbReference type="SUPFAM" id="SSF53335">
    <property type="entry name" value="S-adenosyl-L-methionine-dependent methyltransferases"/>
    <property type="match status" value="1"/>
</dbReference>
<dbReference type="PIRSF" id="PIRSF028177">
    <property type="entry name" value="Polyketide_synth_Omtfrase_TcmP"/>
    <property type="match status" value="1"/>
</dbReference>
<dbReference type="OrthoDB" id="9800233at2"/>
<dbReference type="PANTHER" id="PTHR43619">
    <property type="entry name" value="S-ADENOSYL-L-METHIONINE-DEPENDENT METHYLTRANSFERASE YKTD-RELATED"/>
    <property type="match status" value="1"/>
</dbReference>
<evidence type="ECO:0000313" key="3">
    <source>
        <dbReference type="EMBL" id="PKR84429.1"/>
    </source>
</evidence>
<reference evidence="3 4" key="1">
    <citation type="submission" date="2017-11" db="EMBL/GenBank/DDBJ databases">
        <title>Bacillus camelliae sp. nov., isolated from pu'er tea.</title>
        <authorList>
            <person name="Niu L."/>
        </authorList>
    </citation>
    <scope>NUCLEOTIDE SEQUENCE [LARGE SCALE GENOMIC DNA]</scope>
    <source>
        <strain evidence="3 4">7578-1</strain>
    </source>
</reference>
<gene>
    <name evidence="3" type="ORF">CWO92_13640</name>
</gene>
<evidence type="ECO:0000256" key="1">
    <source>
        <dbReference type="ARBA" id="ARBA00022603"/>
    </source>
</evidence>
<dbReference type="GO" id="GO:0032259">
    <property type="term" value="P:methylation"/>
    <property type="evidence" value="ECO:0007669"/>
    <property type="project" value="UniProtKB-KW"/>
</dbReference>
<dbReference type="InterPro" id="IPR029063">
    <property type="entry name" value="SAM-dependent_MTases_sf"/>
</dbReference>
<accession>A0A2N3LIR1</accession>
<dbReference type="AlphaFoldDB" id="A0A2N3LIR1"/>
<organism evidence="3 4">
    <name type="scientific">Heyndrickxia camelliae</name>
    <dbReference type="NCBI Taxonomy" id="1707093"/>
    <lineage>
        <taxon>Bacteria</taxon>
        <taxon>Bacillati</taxon>
        <taxon>Bacillota</taxon>
        <taxon>Bacilli</taxon>
        <taxon>Bacillales</taxon>
        <taxon>Bacillaceae</taxon>
        <taxon>Heyndrickxia</taxon>
    </lineage>
</organism>
<keyword evidence="4" id="KW-1185">Reference proteome</keyword>